<comment type="pathway">
    <text evidence="1 11">Lipid metabolism; fatty acid biosynthesis.</text>
</comment>
<comment type="catalytic activity">
    <reaction evidence="11">
        <text>a fatty acyl-[ACP] + malonyl-[ACP] + H(+) = a 3-oxoacyl-[ACP] + holo-[ACP] + CO2</text>
        <dbReference type="Rhea" id="RHEA:22836"/>
        <dbReference type="Rhea" id="RHEA-COMP:9623"/>
        <dbReference type="Rhea" id="RHEA-COMP:9685"/>
        <dbReference type="Rhea" id="RHEA-COMP:9916"/>
        <dbReference type="Rhea" id="RHEA-COMP:14125"/>
        <dbReference type="ChEBI" id="CHEBI:15378"/>
        <dbReference type="ChEBI" id="CHEBI:16526"/>
        <dbReference type="ChEBI" id="CHEBI:64479"/>
        <dbReference type="ChEBI" id="CHEBI:78449"/>
        <dbReference type="ChEBI" id="CHEBI:78776"/>
        <dbReference type="ChEBI" id="CHEBI:138651"/>
    </reaction>
</comment>
<keyword evidence="8" id="KW-0443">Lipid metabolism</keyword>
<accession>A0ABU9E8U3</accession>
<dbReference type="PROSITE" id="PS00018">
    <property type="entry name" value="EF_HAND_1"/>
    <property type="match status" value="1"/>
</dbReference>
<dbReference type="CDD" id="cd00834">
    <property type="entry name" value="KAS_I_II"/>
    <property type="match status" value="1"/>
</dbReference>
<evidence type="ECO:0000256" key="7">
    <source>
        <dbReference type="ARBA" id="ARBA00022832"/>
    </source>
</evidence>
<evidence type="ECO:0000256" key="2">
    <source>
        <dbReference type="ARBA" id="ARBA00008467"/>
    </source>
</evidence>
<evidence type="ECO:0000313" key="15">
    <source>
        <dbReference type="Proteomes" id="UP001484239"/>
    </source>
</evidence>
<dbReference type="InterPro" id="IPR014030">
    <property type="entry name" value="Ketoacyl_synth_N"/>
</dbReference>
<dbReference type="NCBIfam" id="TIGR03150">
    <property type="entry name" value="fabF"/>
    <property type="match status" value="1"/>
</dbReference>
<dbReference type="Gene3D" id="3.40.47.10">
    <property type="match status" value="2"/>
</dbReference>
<keyword evidence="6 11" id="KW-0808">Transferase</keyword>
<feature type="domain" description="Ketosynthase family 3 (KS3)" evidence="13">
    <location>
        <begin position="1"/>
        <end position="409"/>
    </location>
</feature>
<evidence type="ECO:0000313" key="14">
    <source>
        <dbReference type="EMBL" id="MEK9501162.1"/>
    </source>
</evidence>
<dbReference type="PROSITE" id="PS52004">
    <property type="entry name" value="KS3_2"/>
    <property type="match status" value="1"/>
</dbReference>
<dbReference type="InterPro" id="IPR017568">
    <property type="entry name" value="3-oxoacyl-ACP_synth-2"/>
</dbReference>
<evidence type="ECO:0000256" key="4">
    <source>
        <dbReference type="ARBA" id="ARBA00014657"/>
    </source>
</evidence>
<comment type="similarity">
    <text evidence="2 11 12">Belongs to the thiolase-like superfamily. Beta-ketoacyl-ACP synthases family.</text>
</comment>
<evidence type="ECO:0000256" key="12">
    <source>
        <dbReference type="RuleBase" id="RU003694"/>
    </source>
</evidence>
<evidence type="ECO:0000256" key="3">
    <source>
        <dbReference type="ARBA" id="ARBA00012356"/>
    </source>
</evidence>
<evidence type="ECO:0000259" key="13">
    <source>
        <dbReference type="PROSITE" id="PS52004"/>
    </source>
</evidence>
<dbReference type="SUPFAM" id="SSF53901">
    <property type="entry name" value="Thiolase-like"/>
    <property type="match status" value="2"/>
</dbReference>
<comment type="catalytic activity">
    <reaction evidence="11">
        <text>(9Z)-hexadecenoyl-[ACP] + malonyl-[ACP] + H(+) = 3-oxo-(11Z)-octadecenoyl-[ACP] + holo-[ACP] + CO2</text>
        <dbReference type="Rhea" id="RHEA:55040"/>
        <dbReference type="Rhea" id="RHEA-COMP:9623"/>
        <dbReference type="Rhea" id="RHEA-COMP:9685"/>
        <dbReference type="Rhea" id="RHEA-COMP:10800"/>
        <dbReference type="Rhea" id="RHEA-COMP:14074"/>
        <dbReference type="ChEBI" id="CHEBI:15378"/>
        <dbReference type="ChEBI" id="CHEBI:16526"/>
        <dbReference type="ChEBI" id="CHEBI:64479"/>
        <dbReference type="ChEBI" id="CHEBI:78449"/>
        <dbReference type="ChEBI" id="CHEBI:83989"/>
        <dbReference type="ChEBI" id="CHEBI:138538"/>
        <dbReference type="EC" id="2.3.1.179"/>
    </reaction>
</comment>
<evidence type="ECO:0000256" key="9">
    <source>
        <dbReference type="ARBA" id="ARBA00023160"/>
    </source>
</evidence>
<evidence type="ECO:0000256" key="1">
    <source>
        <dbReference type="ARBA" id="ARBA00005194"/>
    </source>
</evidence>
<dbReference type="GO" id="GO:0004315">
    <property type="term" value="F:3-oxoacyl-[acyl-carrier-protein] synthase activity"/>
    <property type="evidence" value="ECO:0007669"/>
    <property type="project" value="UniProtKB-EC"/>
</dbReference>
<keyword evidence="5 11" id="KW-0444">Lipid biosynthesis</keyword>
<dbReference type="Proteomes" id="UP001484239">
    <property type="component" value="Unassembled WGS sequence"/>
</dbReference>
<dbReference type="SMART" id="SM00825">
    <property type="entry name" value="PKS_KS"/>
    <property type="match status" value="1"/>
</dbReference>
<dbReference type="NCBIfam" id="NF005589">
    <property type="entry name" value="PRK07314.1"/>
    <property type="match status" value="1"/>
</dbReference>
<dbReference type="InterPro" id="IPR018201">
    <property type="entry name" value="Ketoacyl_synth_AS"/>
</dbReference>
<sequence length="412" mass="43155">MITGMGAVTPVGNDVSTAWSALLAGKSGGGPITQFDATEDYPTRVACEVKDFDASHVIDRKEVRRYDRFAQFGIVASAEALADAGVPADPSEVVDPTRFGVIFGSGIGGISTFEEQHRIMLERGPRRVSPFFVPMFIPDIAAGLISIQFGAKGPNYATVSACASSAHAIGDAFRVIARGDADLMIAGGTEATITPMTVAGFAAMKAMTTRNDEPETASRPFDAERDGFVIGEGSGALVLESLEHALARGATIHGEVVGYGATGDAYHITSPPPEHLGAQDAMRLALADAGLEASQVDYVNAHGTSTPVNDEHETIAVKAVLGDRAREIVMSSTKSMTGHLLGASGAVEAIVCAKVMQEGRIPPTINFSTPDPTCDLDYAHDGMVEREVAVSLSNSFGFGGHNVCLALRRWDG</sequence>
<dbReference type="InterPro" id="IPR014031">
    <property type="entry name" value="Ketoacyl_synth_C"/>
</dbReference>
<evidence type="ECO:0000256" key="11">
    <source>
        <dbReference type="PIRNR" id="PIRNR000447"/>
    </source>
</evidence>
<dbReference type="RefSeq" id="WP_405277261.1">
    <property type="nucleotide sequence ID" value="NZ_JBBHLI010000004.1"/>
</dbReference>
<evidence type="ECO:0000256" key="6">
    <source>
        <dbReference type="ARBA" id="ARBA00022679"/>
    </source>
</evidence>
<dbReference type="InterPro" id="IPR020841">
    <property type="entry name" value="PKS_Beta-ketoAc_synthase_dom"/>
</dbReference>
<evidence type="ECO:0000256" key="10">
    <source>
        <dbReference type="ARBA" id="ARBA00023315"/>
    </source>
</evidence>
<dbReference type="InterPro" id="IPR000794">
    <property type="entry name" value="Beta-ketoacyl_synthase"/>
</dbReference>
<evidence type="ECO:0000256" key="5">
    <source>
        <dbReference type="ARBA" id="ARBA00022516"/>
    </source>
</evidence>
<dbReference type="Pfam" id="PF02801">
    <property type="entry name" value="Ketoacyl-synt_C"/>
    <property type="match status" value="1"/>
</dbReference>
<protein>
    <recommendedName>
        <fullName evidence="4 11">3-oxoacyl-[acyl-carrier-protein] synthase 2</fullName>
        <ecNumber evidence="3 11">2.3.1.179</ecNumber>
    </recommendedName>
</protein>
<gene>
    <name evidence="14" type="primary">fabF</name>
    <name evidence="14" type="ORF">WI372_09245</name>
</gene>
<evidence type="ECO:0000256" key="8">
    <source>
        <dbReference type="ARBA" id="ARBA00023098"/>
    </source>
</evidence>
<organism evidence="14 15">
    <name type="scientific">Gaopeijia maritima</name>
    <dbReference type="NCBI Taxonomy" id="3119007"/>
    <lineage>
        <taxon>Bacteria</taxon>
        <taxon>Pseudomonadati</taxon>
        <taxon>Gemmatimonadota</taxon>
        <taxon>Longimicrobiia</taxon>
        <taxon>Gaopeijiales</taxon>
        <taxon>Gaopeijiaceae</taxon>
        <taxon>Gaopeijia</taxon>
    </lineage>
</organism>
<dbReference type="PROSITE" id="PS00606">
    <property type="entry name" value="KS3_1"/>
    <property type="match status" value="1"/>
</dbReference>
<name>A0ABU9E8U3_9BACT</name>
<dbReference type="EC" id="2.3.1.179" evidence="3 11"/>
<dbReference type="InterPro" id="IPR016039">
    <property type="entry name" value="Thiolase-like"/>
</dbReference>
<keyword evidence="10 11" id="KW-0012">Acyltransferase</keyword>
<keyword evidence="15" id="KW-1185">Reference proteome</keyword>
<comment type="caution">
    <text evidence="14">The sequence shown here is derived from an EMBL/GenBank/DDBJ whole genome shotgun (WGS) entry which is preliminary data.</text>
</comment>
<dbReference type="InterPro" id="IPR018247">
    <property type="entry name" value="EF_Hand_1_Ca_BS"/>
</dbReference>
<keyword evidence="9 11" id="KW-0275">Fatty acid biosynthesis</keyword>
<keyword evidence="7" id="KW-0276">Fatty acid metabolism</keyword>
<dbReference type="Pfam" id="PF00109">
    <property type="entry name" value="ketoacyl-synt"/>
    <property type="match status" value="1"/>
</dbReference>
<dbReference type="EMBL" id="JBBHLI010000004">
    <property type="protein sequence ID" value="MEK9501162.1"/>
    <property type="molecule type" value="Genomic_DNA"/>
</dbReference>
<proteinExistence type="inferred from homology"/>
<reference evidence="14 15" key="1">
    <citation type="submission" date="2024-02" db="EMBL/GenBank/DDBJ databases">
        <title>A novel Gemmatimonadota bacterium.</title>
        <authorList>
            <person name="Du Z.-J."/>
            <person name="Ye Y.-Q."/>
        </authorList>
    </citation>
    <scope>NUCLEOTIDE SEQUENCE [LARGE SCALE GENOMIC DNA]</scope>
    <source>
        <strain evidence="14 15">DH-20</strain>
    </source>
</reference>
<comment type="function">
    <text evidence="11">Involved in the type II fatty acid elongation cycle. Catalyzes the elongation of a wide range of acyl-ACP by the addition of two carbons from malonyl-ACP to an acyl acceptor. Can efficiently catalyze the conversion of palmitoleoyl-ACP (cis-hexadec-9-enoyl-ACP) to cis-vaccenoyl-ACP (cis-octadec-11-enoyl-ACP), an essential step in the thermal regulation of fatty acid composition.</text>
</comment>
<dbReference type="PANTHER" id="PTHR11712:SF336">
    <property type="entry name" value="3-OXOACYL-[ACYL-CARRIER-PROTEIN] SYNTHASE, MITOCHONDRIAL"/>
    <property type="match status" value="1"/>
</dbReference>
<dbReference type="PANTHER" id="PTHR11712">
    <property type="entry name" value="POLYKETIDE SYNTHASE-RELATED"/>
    <property type="match status" value="1"/>
</dbReference>
<dbReference type="PIRSF" id="PIRSF000447">
    <property type="entry name" value="KAS_II"/>
    <property type="match status" value="1"/>
</dbReference>